<proteinExistence type="predicted"/>
<dbReference type="SUPFAM" id="SSF54160">
    <property type="entry name" value="Chromo domain-like"/>
    <property type="match status" value="1"/>
</dbReference>
<accession>A0A9Q3HQU5</accession>
<protein>
    <recommendedName>
        <fullName evidence="1">Tf2-1-like SH3-like domain-containing protein</fullName>
    </recommendedName>
</protein>
<dbReference type="InterPro" id="IPR016197">
    <property type="entry name" value="Chromo-like_dom_sf"/>
</dbReference>
<dbReference type="Pfam" id="PF24626">
    <property type="entry name" value="SH3_Tf2-1"/>
    <property type="match status" value="1"/>
</dbReference>
<dbReference type="EMBL" id="AVOT02021668">
    <property type="protein sequence ID" value="MBW0510625.1"/>
    <property type="molecule type" value="Genomic_DNA"/>
</dbReference>
<comment type="caution">
    <text evidence="2">The sequence shown here is derived from an EMBL/GenBank/DDBJ whole genome shotgun (WGS) entry which is preliminary data.</text>
</comment>
<feature type="domain" description="Tf2-1-like SH3-like" evidence="1">
    <location>
        <begin position="28"/>
        <end position="89"/>
    </location>
</feature>
<organism evidence="2 3">
    <name type="scientific">Austropuccinia psidii MF-1</name>
    <dbReference type="NCBI Taxonomy" id="1389203"/>
    <lineage>
        <taxon>Eukaryota</taxon>
        <taxon>Fungi</taxon>
        <taxon>Dikarya</taxon>
        <taxon>Basidiomycota</taxon>
        <taxon>Pucciniomycotina</taxon>
        <taxon>Pucciniomycetes</taxon>
        <taxon>Pucciniales</taxon>
        <taxon>Sphaerophragmiaceae</taxon>
        <taxon>Austropuccinia</taxon>
    </lineage>
</organism>
<keyword evidence="3" id="KW-1185">Reference proteome</keyword>
<dbReference type="OrthoDB" id="3233705at2759"/>
<reference evidence="2" key="1">
    <citation type="submission" date="2021-03" db="EMBL/GenBank/DDBJ databases">
        <title>Draft genome sequence of rust myrtle Austropuccinia psidii MF-1, a brazilian biotype.</title>
        <authorList>
            <person name="Quecine M.C."/>
            <person name="Pachon D.M.R."/>
            <person name="Bonatelli M.L."/>
            <person name="Correr F.H."/>
            <person name="Franceschini L.M."/>
            <person name="Leite T.F."/>
            <person name="Margarido G.R.A."/>
            <person name="Almeida C.A."/>
            <person name="Ferrarezi J.A."/>
            <person name="Labate C.A."/>
        </authorList>
    </citation>
    <scope>NUCLEOTIDE SEQUENCE</scope>
    <source>
        <strain evidence="2">MF-1</strain>
    </source>
</reference>
<gene>
    <name evidence="2" type="ORF">O181_050340</name>
</gene>
<sequence>MAHLSRAHRVKAQYYNLHWLPSPVYQQGDLVLLQRRHITTLQENEKLEYRYLGPFVTEAMLGTNAVCLQLPTHLARLHPVFNISLIKLYRTPSSNPHYNLPPVPPMFVGYLPELVDWHEVREILHFNKFAHLGPHYLLCWHNGSPADDTWVPLQNISPSLNNQLLHFHEANPSLPRPSPLFSGRSSCGQLAALPSFSHRT</sequence>
<evidence type="ECO:0000313" key="3">
    <source>
        <dbReference type="Proteomes" id="UP000765509"/>
    </source>
</evidence>
<dbReference type="CDD" id="cd00024">
    <property type="entry name" value="CD_CSD"/>
    <property type="match status" value="1"/>
</dbReference>
<dbReference type="InterPro" id="IPR056924">
    <property type="entry name" value="SH3_Tf2-1"/>
</dbReference>
<name>A0A9Q3HQU5_9BASI</name>
<dbReference type="Proteomes" id="UP000765509">
    <property type="component" value="Unassembled WGS sequence"/>
</dbReference>
<dbReference type="AlphaFoldDB" id="A0A9Q3HQU5"/>
<evidence type="ECO:0000259" key="1">
    <source>
        <dbReference type="Pfam" id="PF24626"/>
    </source>
</evidence>
<evidence type="ECO:0000313" key="2">
    <source>
        <dbReference type="EMBL" id="MBW0510625.1"/>
    </source>
</evidence>